<dbReference type="PANTHER" id="PTHR43298:SF2">
    <property type="entry name" value="FMN_FAD EXPORTER YEEO-RELATED"/>
    <property type="match status" value="1"/>
</dbReference>
<dbReference type="EMBL" id="JAFBIT010000004">
    <property type="protein sequence ID" value="MCF2653316.1"/>
    <property type="molecule type" value="Genomic_DNA"/>
</dbReference>
<feature type="transmembrane region" description="Helical" evidence="13">
    <location>
        <begin position="401"/>
        <end position="421"/>
    </location>
</feature>
<feature type="transmembrane region" description="Helical" evidence="13">
    <location>
        <begin position="39"/>
        <end position="62"/>
    </location>
</feature>
<keyword evidence="6" id="KW-0050">Antiport</keyword>
<feature type="transmembrane region" description="Helical" evidence="13">
    <location>
        <begin position="210"/>
        <end position="231"/>
    </location>
</feature>
<feature type="transmembrane region" description="Helical" evidence="13">
    <location>
        <begin position="433"/>
        <end position="454"/>
    </location>
</feature>
<evidence type="ECO:0000256" key="11">
    <source>
        <dbReference type="ARBA" id="ARBA00023136"/>
    </source>
</evidence>
<keyword evidence="5" id="KW-0813">Transport</keyword>
<evidence type="ECO:0000256" key="6">
    <source>
        <dbReference type="ARBA" id="ARBA00022449"/>
    </source>
</evidence>
<evidence type="ECO:0000313" key="15">
    <source>
        <dbReference type="Proteomes" id="UP001299220"/>
    </source>
</evidence>
<feature type="transmembrane region" description="Helical" evidence="13">
    <location>
        <begin position="330"/>
        <end position="353"/>
    </location>
</feature>
<evidence type="ECO:0000256" key="4">
    <source>
        <dbReference type="ARBA" id="ARBA00020268"/>
    </source>
</evidence>
<evidence type="ECO:0000256" key="5">
    <source>
        <dbReference type="ARBA" id="ARBA00022448"/>
    </source>
</evidence>
<dbReference type="InterPro" id="IPR048279">
    <property type="entry name" value="MdtK-like"/>
</dbReference>
<keyword evidence="11 13" id="KW-0472">Membrane</keyword>
<reference evidence="14 15" key="1">
    <citation type="submission" date="2020-12" db="EMBL/GenBank/DDBJ databases">
        <title>Whole genome sequences of gut porcine anaerobes.</title>
        <authorList>
            <person name="Kubasova T."/>
            <person name="Jahodarova E."/>
            <person name="Rychlik I."/>
        </authorList>
    </citation>
    <scope>NUCLEOTIDE SEQUENCE [LARGE SCALE GENOMIC DNA]</scope>
    <source>
        <strain evidence="14 15">An867</strain>
    </source>
</reference>
<feature type="transmembrane region" description="Helical" evidence="13">
    <location>
        <begin position="110"/>
        <end position="131"/>
    </location>
</feature>
<accession>A0ABS9CQ92</accession>
<keyword evidence="9 13" id="KW-1133">Transmembrane helix</keyword>
<evidence type="ECO:0000256" key="1">
    <source>
        <dbReference type="ARBA" id="ARBA00003408"/>
    </source>
</evidence>
<dbReference type="NCBIfam" id="TIGR00797">
    <property type="entry name" value="matE"/>
    <property type="match status" value="1"/>
</dbReference>
<feature type="transmembrane region" description="Helical" evidence="13">
    <location>
        <begin position="151"/>
        <end position="171"/>
    </location>
</feature>
<feature type="transmembrane region" description="Helical" evidence="13">
    <location>
        <begin position="373"/>
        <end position="394"/>
    </location>
</feature>
<dbReference type="PANTHER" id="PTHR43298">
    <property type="entry name" value="MULTIDRUG RESISTANCE PROTEIN NORM-RELATED"/>
    <property type="match status" value="1"/>
</dbReference>
<protein>
    <recommendedName>
        <fullName evidence="4">Probable multidrug resistance protein NorM</fullName>
    </recommendedName>
    <alternativeName>
        <fullName evidence="12">Multidrug-efflux transporter</fullName>
    </alternativeName>
</protein>
<dbReference type="Proteomes" id="UP001299220">
    <property type="component" value="Unassembled WGS sequence"/>
</dbReference>
<sequence length="471" mass="50922">MLIRLQLRLRSRRHGRGSYEIDMCNGPLFGKILRFALPLMLSGMLQLFFNAADIVVVGRFAGSTALAAVGSTGALINLLINVFIGLSVGTNVLVARYYGARDGQQLHETVHTSVLTSLVSGGALIVIGLILAEPLLTLMGTPDDVLGQAALYMRIYFCGMPAMMLYNFGAAILRSVGDTKRPLYFLLIAGVVNVLLNLLLVIVFHLGVAGVAIATVVSQVISAALVAICLIKTDAPYRLEIKKLHIYKSKFVAMVKIGLPAGMQGAVFSISNVLIQSSINSFGSTVMAGSTAASNIECFVYTAMNAFHQTALSFTGQNMGGRKYERVNKIMWICVLCVTVVGVVMGGGAYLFGGNLLSIYTSDPEVIRFGLERMMFVCLPYFICGIMDTLVGSLRGMGYSIMPMIVSLTGACALRVVWIMTIFQLDRTLSTLFLSYPVSWAVTALAHFICYLVAHRRLMQKQKAEAAQAAN</sequence>
<organism evidence="14 15">
    <name type="scientific">Anaeromassilibacillus senegalensis</name>
    <dbReference type="NCBI Taxonomy" id="1673717"/>
    <lineage>
        <taxon>Bacteria</taxon>
        <taxon>Bacillati</taxon>
        <taxon>Bacillota</taxon>
        <taxon>Clostridia</taxon>
        <taxon>Eubacteriales</taxon>
        <taxon>Acutalibacteraceae</taxon>
        <taxon>Anaeromassilibacillus</taxon>
    </lineage>
</organism>
<keyword evidence="10" id="KW-0406">Ion transport</keyword>
<comment type="subcellular location">
    <subcellularLocation>
        <location evidence="2">Cell membrane</location>
        <topology evidence="2">Multi-pass membrane protein</topology>
    </subcellularLocation>
</comment>
<feature type="transmembrane region" description="Helical" evidence="13">
    <location>
        <begin position="74"/>
        <end position="98"/>
    </location>
</feature>
<dbReference type="InterPro" id="IPR050222">
    <property type="entry name" value="MATE_MdtK"/>
</dbReference>
<comment type="caution">
    <text evidence="14">The sequence shown here is derived from an EMBL/GenBank/DDBJ whole genome shotgun (WGS) entry which is preliminary data.</text>
</comment>
<dbReference type="CDD" id="cd13138">
    <property type="entry name" value="MATE_yoeA_like"/>
    <property type="match status" value="1"/>
</dbReference>
<dbReference type="Pfam" id="PF01554">
    <property type="entry name" value="MatE"/>
    <property type="match status" value="2"/>
</dbReference>
<name>A0ABS9CQ92_9FIRM</name>
<evidence type="ECO:0000256" key="2">
    <source>
        <dbReference type="ARBA" id="ARBA00004651"/>
    </source>
</evidence>
<evidence type="ECO:0000256" key="3">
    <source>
        <dbReference type="ARBA" id="ARBA00010199"/>
    </source>
</evidence>
<evidence type="ECO:0000256" key="12">
    <source>
        <dbReference type="ARBA" id="ARBA00031636"/>
    </source>
</evidence>
<keyword evidence="8 13" id="KW-0812">Transmembrane</keyword>
<evidence type="ECO:0000256" key="10">
    <source>
        <dbReference type="ARBA" id="ARBA00023065"/>
    </source>
</evidence>
<evidence type="ECO:0000256" key="8">
    <source>
        <dbReference type="ARBA" id="ARBA00022692"/>
    </source>
</evidence>
<proteinExistence type="inferred from homology"/>
<gene>
    <name evidence="14" type="ORF">JQM67_11975</name>
</gene>
<evidence type="ECO:0000256" key="13">
    <source>
        <dbReference type="SAM" id="Phobius"/>
    </source>
</evidence>
<dbReference type="InterPro" id="IPR002528">
    <property type="entry name" value="MATE_fam"/>
</dbReference>
<feature type="transmembrane region" description="Helical" evidence="13">
    <location>
        <begin position="183"/>
        <end position="204"/>
    </location>
</feature>
<evidence type="ECO:0000256" key="9">
    <source>
        <dbReference type="ARBA" id="ARBA00022989"/>
    </source>
</evidence>
<comment type="similarity">
    <text evidence="3">Belongs to the multi antimicrobial extrusion (MATE) (TC 2.A.66.1) family.</text>
</comment>
<evidence type="ECO:0000313" key="14">
    <source>
        <dbReference type="EMBL" id="MCF2653316.1"/>
    </source>
</evidence>
<keyword evidence="7" id="KW-1003">Cell membrane</keyword>
<evidence type="ECO:0000256" key="7">
    <source>
        <dbReference type="ARBA" id="ARBA00022475"/>
    </source>
</evidence>
<keyword evidence="15" id="KW-1185">Reference proteome</keyword>
<dbReference type="PIRSF" id="PIRSF006603">
    <property type="entry name" value="DinF"/>
    <property type="match status" value="1"/>
</dbReference>
<comment type="function">
    <text evidence="1">Multidrug efflux pump.</text>
</comment>